<dbReference type="OrthoDB" id="8565703at2"/>
<evidence type="ECO:0000256" key="4">
    <source>
        <dbReference type="ARBA" id="ARBA00023136"/>
    </source>
</evidence>
<evidence type="ECO:0000256" key="3">
    <source>
        <dbReference type="ARBA" id="ARBA00022989"/>
    </source>
</evidence>
<keyword evidence="3 5" id="KW-1133">Transmembrane helix</keyword>
<evidence type="ECO:0000313" key="6">
    <source>
        <dbReference type="EMBL" id="SFN98103.1"/>
    </source>
</evidence>
<organism evidence="6 7">
    <name type="scientific">Nitrosospira briensis</name>
    <dbReference type="NCBI Taxonomy" id="35799"/>
    <lineage>
        <taxon>Bacteria</taxon>
        <taxon>Pseudomonadati</taxon>
        <taxon>Pseudomonadota</taxon>
        <taxon>Betaproteobacteria</taxon>
        <taxon>Nitrosomonadales</taxon>
        <taxon>Nitrosomonadaceae</taxon>
        <taxon>Nitrosospira</taxon>
    </lineage>
</organism>
<sequence length="248" mass="27467">MAQVFNALSRAFRDLFQFQVLWIVVWPILAASLLWLILGVAFWGTFSGWIASGLTAIGIQTWLEGVEPRWVAYGIQAVAHLILFVPLVFVTALVITALFAMTALIRLVASRDYPQLERENGGGFTGSLLNAMIALGIFVAIWLITLPLWLAGVGVIIPFIASAYLNQRLFRYDALAEHASRDEMQAIFSAERPALWGLGLLTGLVQFIPFLNLFAPVLAALAFIHFCLARLTNLRHSAAHVNPHLSRR</sequence>
<reference evidence="7" key="1">
    <citation type="submission" date="2016-10" db="EMBL/GenBank/DDBJ databases">
        <authorList>
            <person name="Varghese N."/>
        </authorList>
    </citation>
    <scope>NUCLEOTIDE SEQUENCE [LARGE SCALE GENOMIC DNA]</scope>
    <source>
        <strain evidence="7">Nsp8</strain>
    </source>
</reference>
<accession>A0A1I5DFZ0</accession>
<dbReference type="Pfam" id="PF07264">
    <property type="entry name" value="EI24"/>
    <property type="match status" value="1"/>
</dbReference>
<dbReference type="STRING" id="1266925.GCA_000619905_02690"/>
<evidence type="ECO:0000256" key="1">
    <source>
        <dbReference type="ARBA" id="ARBA00004141"/>
    </source>
</evidence>
<proteinExistence type="predicted"/>
<feature type="transmembrane region" description="Helical" evidence="5">
    <location>
        <begin position="121"/>
        <end position="142"/>
    </location>
</feature>
<evidence type="ECO:0000256" key="5">
    <source>
        <dbReference type="SAM" id="Phobius"/>
    </source>
</evidence>
<dbReference type="EMBL" id="FOVJ01000005">
    <property type="protein sequence ID" value="SFN98103.1"/>
    <property type="molecule type" value="Genomic_DNA"/>
</dbReference>
<feature type="transmembrane region" description="Helical" evidence="5">
    <location>
        <begin position="213"/>
        <end position="231"/>
    </location>
</feature>
<dbReference type="InterPro" id="IPR059112">
    <property type="entry name" value="CysZ/EI24"/>
</dbReference>
<keyword evidence="4 5" id="KW-0472">Membrane</keyword>
<comment type="subcellular location">
    <subcellularLocation>
        <location evidence="1">Membrane</location>
        <topology evidence="1">Multi-pass membrane protein</topology>
    </subcellularLocation>
</comment>
<protein>
    <submittedName>
        <fullName evidence="6">Uncharacterized protein involved in cysteine biosynthesis</fullName>
    </submittedName>
</protein>
<keyword evidence="2 5" id="KW-0812">Transmembrane</keyword>
<dbReference type="RefSeq" id="WP_074797542.1">
    <property type="nucleotide sequence ID" value="NZ_FOVJ01000005.1"/>
</dbReference>
<keyword evidence="7" id="KW-1185">Reference proteome</keyword>
<feature type="transmembrane region" description="Helical" evidence="5">
    <location>
        <begin position="148"/>
        <end position="165"/>
    </location>
</feature>
<feature type="transmembrane region" description="Helical" evidence="5">
    <location>
        <begin position="20"/>
        <end position="44"/>
    </location>
</feature>
<feature type="transmembrane region" description="Helical" evidence="5">
    <location>
        <begin position="77"/>
        <end position="109"/>
    </location>
</feature>
<evidence type="ECO:0000313" key="7">
    <source>
        <dbReference type="Proteomes" id="UP000183107"/>
    </source>
</evidence>
<name>A0A1I5DFZ0_9PROT</name>
<dbReference type="Proteomes" id="UP000183107">
    <property type="component" value="Unassembled WGS sequence"/>
</dbReference>
<evidence type="ECO:0000256" key="2">
    <source>
        <dbReference type="ARBA" id="ARBA00022692"/>
    </source>
</evidence>
<gene>
    <name evidence="6" type="ORF">SAMN05216386_2319</name>
</gene>
<dbReference type="AlphaFoldDB" id="A0A1I5DFZ0"/>